<feature type="compositionally biased region" description="Low complexity" evidence="6">
    <location>
        <begin position="968"/>
        <end position="980"/>
    </location>
</feature>
<feature type="domain" description="Transcription factor tau subunit sfc3/Tfc3 C-terminal" evidence="8">
    <location>
        <begin position="1449"/>
        <end position="1879"/>
    </location>
</feature>
<dbReference type="Pfam" id="PF20222">
    <property type="entry name" value="DUF6581"/>
    <property type="match status" value="1"/>
</dbReference>
<dbReference type="InterPro" id="IPR035625">
    <property type="entry name" value="Tfc3-like_eWH"/>
</dbReference>
<dbReference type="Proteomes" id="UP000002058">
    <property type="component" value="Unassembled WGS sequence"/>
</dbReference>
<dbReference type="PANTHER" id="PTHR15180">
    <property type="entry name" value="GENERAL TRANSCRIPTION FACTOR 3C POLYPEPTIDE 1"/>
    <property type="match status" value="1"/>
</dbReference>
<evidence type="ECO:0000256" key="6">
    <source>
        <dbReference type="SAM" id="MobiDB-lite"/>
    </source>
</evidence>
<evidence type="ECO:0000256" key="1">
    <source>
        <dbReference type="ARBA" id="ARBA00004123"/>
    </source>
</evidence>
<accession>C4JUL4</accession>
<evidence type="ECO:0000256" key="4">
    <source>
        <dbReference type="ARBA" id="ARBA00023163"/>
    </source>
</evidence>
<gene>
    <name evidence="9" type="ORF">UREG_04817</name>
</gene>
<name>C4JUL4_UNCRE</name>
<keyword evidence="10" id="KW-1185">Reference proteome</keyword>
<dbReference type="GO" id="GO:0003677">
    <property type="term" value="F:DNA binding"/>
    <property type="evidence" value="ECO:0007669"/>
    <property type="project" value="UniProtKB-KW"/>
</dbReference>
<feature type="region of interest" description="Disordered" evidence="6">
    <location>
        <begin position="752"/>
        <end position="774"/>
    </location>
</feature>
<organism evidence="9 10">
    <name type="scientific">Uncinocarpus reesii (strain UAMH 1704)</name>
    <dbReference type="NCBI Taxonomy" id="336963"/>
    <lineage>
        <taxon>Eukaryota</taxon>
        <taxon>Fungi</taxon>
        <taxon>Dikarya</taxon>
        <taxon>Ascomycota</taxon>
        <taxon>Pezizomycotina</taxon>
        <taxon>Eurotiomycetes</taxon>
        <taxon>Eurotiomycetidae</taxon>
        <taxon>Onygenales</taxon>
        <taxon>Onygenaceae</taxon>
        <taxon>Uncinocarpus</taxon>
    </lineage>
</organism>
<dbReference type="EMBL" id="CH476617">
    <property type="protein sequence ID" value="EEP79975.1"/>
    <property type="molecule type" value="Genomic_DNA"/>
</dbReference>
<proteinExistence type="predicted"/>
<evidence type="ECO:0000259" key="8">
    <source>
        <dbReference type="Pfam" id="PF20222"/>
    </source>
</evidence>
<keyword evidence="3" id="KW-0238">DNA-binding</keyword>
<dbReference type="InterPro" id="IPR046488">
    <property type="entry name" value="Sfc3/Tfc3_C"/>
</dbReference>
<evidence type="ECO:0000256" key="2">
    <source>
        <dbReference type="ARBA" id="ARBA00022553"/>
    </source>
</evidence>
<dbReference type="STRING" id="336963.C4JUL4"/>
<dbReference type="GO" id="GO:0006384">
    <property type="term" value="P:transcription initiation at RNA polymerase III promoter"/>
    <property type="evidence" value="ECO:0007669"/>
    <property type="project" value="InterPro"/>
</dbReference>
<keyword evidence="5" id="KW-0539">Nucleus</keyword>
<evidence type="ECO:0000259" key="7">
    <source>
        <dbReference type="Pfam" id="PF04182"/>
    </source>
</evidence>
<dbReference type="GeneID" id="8440154"/>
<comment type="subcellular location">
    <subcellularLocation>
        <location evidence="1">Nucleus</location>
    </subcellularLocation>
</comment>
<dbReference type="OMA" id="CWQLSQP"/>
<dbReference type="GO" id="GO:0000127">
    <property type="term" value="C:transcription factor TFIIIC complex"/>
    <property type="evidence" value="ECO:0007669"/>
    <property type="project" value="InterPro"/>
</dbReference>
<dbReference type="Pfam" id="PF04182">
    <property type="entry name" value="B-block_TFIIIC"/>
    <property type="match status" value="1"/>
</dbReference>
<reference evidence="10" key="1">
    <citation type="journal article" date="2009" name="Genome Res.">
        <title>Comparative genomic analyses of the human fungal pathogens Coccidioides and their relatives.</title>
        <authorList>
            <person name="Sharpton T.J."/>
            <person name="Stajich J.E."/>
            <person name="Rounsley S.D."/>
            <person name="Gardner M.J."/>
            <person name="Wortman J.R."/>
            <person name="Jordar V.S."/>
            <person name="Maiti R."/>
            <person name="Kodira C.D."/>
            <person name="Neafsey D.E."/>
            <person name="Zeng Q."/>
            <person name="Hung C.-Y."/>
            <person name="McMahan C."/>
            <person name="Muszewska A."/>
            <person name="Grynberg M."/>
            <person name="Mandel M.A."/>
            <person name="Kellner E.M."/>
            <person name="Barker B.M."/>
            <person name="Galgiani J.N."/>
            <person name="Orbach M.J."/>
            <person name="Kirkland T.N."/>
            <person name="Cole G.T."/>
            <person name="Henn M.R."/>
            <person name="Birren B.W."/>
            <person name="Taylor J.W."/>
        </authorList>
    </citation>
    <scope>NUCLEOTIDE SEQUENCE [LARGE SCALE GENOMIC DNA]</scope>
    <source>
        <strain evidence="10">UAMH 1704</strain>
    </source>
</reference>
<dbReference type="VEuPathDB" id="FungiDB:UREG_04817"/>
<feature type="region of interest" description="Disordered" evidence="6">
    <location>
        <begin position="805"/>
        <end position="836"/>
    </location>
</feature>
<dbReference type="InterPro" id="IPR007309">
    <property type="entry name" value="TFIIIC_Bblock-bd"/>
</dbReference>
<dbReference type="OrthoDB" id="5403573at2759"/>
<dbReference type="PANTHER" id="PTHR15180:SF1">
    <property type="entry name" value="GENERAL TRANSCRIPTION FACTOR 3C POLYPEPTIDE 1"/>
    <property type="match status" value="1"/>
</dbReference>
<evidence type="ECO:0000256" key="3">
    <source>
        <dbReference type="ARBA" id="ARBA00023125"/>
    </source>
</evidence>
<keyword evidence="4" id="KW-0804">Transcription</keyword>
<sequence>MVKSFRAIIESVLEEIALCGDRGASPAEVLGFIDAIYALPDAQDVRQTEPQRLPKVDHRLKCKLWEWLTKHPEVSVGKNSEGNSLSLDEALVRDPQPAAPASEIDPALVAAEESGLNEAVGDALRVFVSEERAWRAITGHKPDTSRVFPSELALLSIIASHKARGIVQSDLVKLSGQDKRSVPKRTDSLQRKGYIEKKAIQYKGARTSLCILRKYAVSAPAEIFQTVRPESERVGNPREDLMIDFSALLDKLLQCLREQNVIERNDLKKKLGMTVLWRSKILRRAIRKLEAIGCVRRVHAVSQYSEVTLSAHPCVMLIREPTEKDIQLFHDDSSAVIASLQQGDVGNLDDAEEQDEDEDMEDMLTTGPLQSTEVKGGIVQDVGRIIPGWTPDQSLPNFIFNLVDGAGPRGMNNLEIAAKSLGNFFRRPVESLLSRLVDSWQYTQPLHLRHLALIRDTALRSTTFYFVQYSFRNFAALVNDGQASWEAVGTAVKKNAGRPPPIDAKAEVDKYGFVIEKCPSNLLRQGNATLQECLECARPSNYATTSLDPVVVYLRDGTFGIRLGKQIRTQATPGSTIDVGVAALAETGDKIERATKRTASDAGLLQELEATAESPLAAARTAKRKKKMEDLEAMSELDRLTAQGYDKSWTVYSALTLERPCPGLYLTPIGKRRAVGMRQGRPRKSRIAIFKFPRLKEFDWFINETPAGHSEARDGMAVPVAENRSISEAGEFPAPVTRRALRKSSIAAEPLNQEVSESEVSDTVSPADTSQAEEVVVTTTRVSKKRKRAEDEGTITEEPNKIVGALGGRRRGKPPQREDSGIPPEVPVGHDAPTTSVIEGPLRMPKVGAGPQSQQNQIHDVRMDQEQSVNMSSITRIHSESMPENALLGSHSHQPNKDAIAMEPELTPVRTIDMIPSDGTNAPNQREGIEPCESIDEDGISRVERSPPADTAGQGRGASVSQTPVDLKSVSVTPSTSPTKFKSKAKRASTKRDIRGGSIAFQRRKIVMDIIEQCGGAHPMGTELWYPFTTAWLKTRTEKPDMRTIRSAVSALIDAGTLRQHTFSGKNSKGLMVTKTIIAKPEIDPTDPIIRNLQGALLKTDPQLYLHPNVTVDPTLKKSHKGLSGHDLKLPEVEDEVRVTLNYIPARFRPRPPKPRRRFRFVQDRRLLRAARRDFGAGEWQKRVRLLKGLHHRPSASPFLDSLSIPAPHSSETAHLPVLRPWPPNMYLDLLFGEKWKPTLLVMLMSPPQTFNAATGTFGTGVCYMTKKKRAYKPKPELPKITSLPDSLDNILSMSGKRVMDIYNILDPISMIFFSHVDIVREWELRHEFPDAPLGEELKYVNHTIPGPFESAPLEGPIVFVDRPRARPLKPAERRLTRQATARGVRAYTYRRLFLNALPRQDRADQTFVLVPQRAGAAGGRRLEQFQEPIKPLQEAAKPMERVSKRGRPSKEFPEIDLRKLMMAIVVLRVLAGGLEARLTDWSLVASIFPGYDAKSIHDCGKSILSRHRLQIIKMQRDFQERFIEAYELDLLPRIDYNNLEGYDWGAVVDWAEQELEKPSLRKVPSLPATHEQFSSIFDVRKEPAVGIDELYQYNVQPTLPRKRTLYATIPFAVPVVHKRPQTVMPLNETKRAEAIRRLDLAKTWVRANIVTAEESYKPTEARQILERFGEELIGDAIQSLITERVISMGNRGRITPGRNFDVTENFLNAFGRKRATESTQVMRAIHFKLNVLDPAIQAEGKYQVAYEAEDGDIIVLLNMLSEGRVTLWPMNPPQNKFGLTERGYLTRLMDKSKLFFDMEIRPVPGQYVHGNPLTDKIQATPVPHTDLSKDGFGAGSVLPKLPLWIDVHGGFVRLLWELAVAAILGLLAARPGAGVEVIKRTMQPYLGGWEIELILQWLVTVDAIETVGGNEGDGVNSPAGWIVKEWWYLALG</sequence>
<dbReference type="HOGENOM" id="CLU_000535_0_0_1"/>
<feature type="region of interest" description="Disordered" evidence="6">
    <location>
        <begin position="935"/>
        <end position="993"/>
    </location>
</feature>
<dbReference type="KEGG" id="ure:UREG_04817"/>
<evidence type="ECO:0000313" key="9">
    <source>
        <dbReference type="EMBL" id="EEP79975.1"/>
    </source>
</evidence>
<feature type="domain" description="B-block binding subunit of TFIIIC" evidence="7">
    <location>
        <begin position="150"/>
        <end position="216"/>
    </location>
</feature>
<dbReference type="GO" id="GO:0005634">
    <property type="term" value="C:nucleus"/>
    <property type="evidence" value="ECO:0007669"/>
    <property type="project" value="UniProtKB-SubCell"/>
</dbReference>
<dbReference type="RefSeq" id="XP_002584128.1">
    <property type="nucleotide sequence ID" value="XM_002584082.1"/>
</dbReference>
<dbReference type="GO" id="GO:0042791">
    <property type="term" value="P:5S class rRNA transcription by RNA polymerase III"/>
    <property type="evidence" value="ECO:0007669"/>
    <property type="project" value="TreeGrafter"/>
</dbReference>
<evidence type="ECO:0000313" key="10">
    <source>
        <dbReference type="Proteomes" id="UP000002058"/>
    </source>
</evidence>
<protein>
    <submittedName>
        <fullName evidence="9">Uncharacterized protein</fullName>
    </submittedName>
</protein>
<dbReference type="CDD" id="cd16169">
    <property type="entry name" value="Tau138_eWH"/>
    <property type="match status" value="1"/>
</dbReference>
<dbReference type="eggNOG" id="ENOG502S2X2">
    <property type="taxonomic scope" value="Eukaryota"/>
</dbReference>
<keyword evidence="2" id="KW-0597">Phosphoprotein</keyword>
<evidence type="ECO:0000256" key="5">
    <source>
        <dbReference type="ARBA" id="ARBA00023242"/>
    </source>
</evidence>
<dbReference type="InParanoid" id="C4JUL4"/>
<dbReference type="InterPro" id="IPR044210">
    <property type="entry name" value="Tfc3-like"/>
</dbReference>